<proteinExistence type="predicted"/>
<keyword evidence="2" id="KW-1185">Reference proteome</keyword>
<dbReference type="HOGENOM" id="CLU_2200964_0_0_1"/>
<dbReference type="Gramene" id="OGLUM11G11450.1">
    <property type="protein sequence ID" value="OGLUM11G11450.1"/>
    <property type="gene ID" value="OGLUM11G11450"/>
</dbReference>
<dbReference type="EnsemblPlants" id="OGLUM11G11450.1">
    <property type="protein sequence ID" value="OGLUM11G11450.1"/>
    <property type="gene ID" value="OGLUM11G11450"/>
</dbReference>
<name>A0A0E0BII8_9ORYZ</name>
<dbReference type="AlphaFoldDB" id="A0A0E0BII8"/>
<reference evidence="1" key="2">
    <citation type="submission" date="2018-05" db="EMBL/GenBank/DDBJ databases">
        <title>OgluRS3 (Oryza glumaepatula Reference Sequence Version 3).</title>
        <authorList>
            <person name="Zhang J."/>
            <person name="Kudrna D."/>
            <person name="Lee S."/>
            <person name="Talag J."/>
            <person name="Welchert J."/>
            <person name="Wing R.A."/>
        </authorList>
    </citation>
    <scope>NUCLEOTIDE SEQUENCE [LARGE SCALE GENOMIC DNA]</scope>
</reference>
<evidence type="ECO:0000313" key="2">
    <source>
        <dbReference type="Proteomes" id="UP000026961"/>
    </source>
</evidence>
<protein>
    <submittedName>
        <fullName evidence="1">Uncharacterized protein</fullName>
    </submittedName>
</protein>
<accession>A0A0E0BII8</accession>
<dbReference type="Proteomes" id="UP000026961">
    <property type="component" value="Chromosome 11"/>
</dbReference>
<evidence type="ECO:0000313" key="1">
    <source>
        <dbReference type="EnsemblPlants" id="OGLUM11G11450.1"/>
    </source>
</evidence>
<sequence>MRRWLEVGDELIHGPHLPTREGERSRVPHTVLGLGWAREEEMGHVRERAKWREGGKEWAKKVEARKEGGERGGWPRPGGVRRVEKDTLGQIRRKRKRGYHLLATIDNDYYKC</sequence>
<organism evidence="1">
    <name type="scientific">Oryza glumipatula</name>
    <dbReference type="NCBI Taxonomy" id="40148"/>
    <lineage>
        <taxon>Eukaryota</taxon>
        <taxon>Viridiplantae</taxon>
        <taxon>Streptophyta</taxon>
        <taxon>Embryophyta</taxon>
        <taxon>Tracheophyta</taxon>
        <taxon>Spermatophyta</taxon>
        <taxon>Magnoliopsida</taxon>
        <taxon>Liliopsida</taxon>
        <taxon>Poales</taxon>
        <taxon>Poaceae</taxon>
        <taxon>BOP clade</taxon>
        <taxon>Oryzoideae</taxon>
        <taxon>Oryzeae</taxon>
        <taxon>Oryzinae</taxon>
        <taxon>Oryza</taxon>
    </lineage>
</organism>
<reference evidence="1" key="1">
    <citation type="submission" date="2015-04" db="UniProtKB">
        <authorList>
            <consortium name="EnsemblPlants"/>
        </authorList>
    </citation>
    <scope>IDENTIFICATION</scope>
</reference>